<evidence type="ECO:0000259" key="7">
    <source>
        <dbReference type="PROSITE" id="PS50237"/>
    </source>
</evidence>
<dbReference type="EMBL" id="JAVRRJ010000006">
    <property type="protein sequence ID" value="KAK5083929.1"/>
    <property type="molecule type" value="Genomic_DNA"/>
</dbReference>
<dbReference type="GO" id="GO:0000209">
    <property type="term" value="P:protein polyubiquitination"/>
    <property type="evidence" value="ECO:0007669"/>
    <property type="project" value="InterPro"/>
</dbReference>
<keyword evidence="9" id="KW-1185">Reference proteome</keyword>
<dbReference type="PROSITE" id="PS50237">
    <property type="entry name" value="HECT"/>
    <property type="match status" value="1"/>
</dbReference>
<dbReference type="InterPro" id="IPR044611">
    <property type="entry name" value="E3A/B/C-like"/>
</dbReference>
<dbReference type="FunFam" id="3.30.2410.10:FF:000003">
    <property type="entry name" value="probable E3 ubiquitin-protein ligase HERC4 isoform X1"/>
    <property type="match status" value="1"/>
</dbReference>
<dbReference type="Pfam" id="PF00632">
    <property type="entry name" value="HECT"/>
    <property type="match status" value="1"/>
</dbReference>
<feature type="compositionally biased region" description="Basic and acidic residues" evidence="6">
    <location>
        <begin position="1062"/>
        <end position="1071"/>
    </location>
</feature>
<feature type="region of interest" description="Disordered" evidence="6">
    <location>
        <begin position="1"/>
        <end position="20"/>
    </location>
</feature>
<dbReference type="InterPro" id="IPR000569">
    <property type="entry name" value="HECT_dom"/>
</dbReference>
<protein>
    <recommendedName>
        <fullName evidence="2">HECT-type E3 ubiquitin transferase</fullName>
        <ecNumber evidence="2">2.3.2.26</ecNumber>
    </recommendedName>
</protein>
<dbReference type="Pfam" id="PF16558">
    <property type="entry name" value="AZUL"/>
    <property type="match status" value="1"/>
</dbReference>
<evidence type="ECO:0000256" key="5">
    <source>
        <dbReference type="PROSITE-ProRule" id="PRU00104"/>
    </source>
</evidence>
<feature type="compositionally biased region" description="Polar residues" evidence="6">
    <location>
        <begin position="342"/>
        <end position="371"/>
    </location>
</feature>
<evidence type="ECO:0000256" key="6">
    <source>
        <dbReference type="SAM" id="MobiDB-lite"/>
    </source>
</evidence>
<feature type="domain" description="HECT" evidence="7">
    <location>
        <begin position="892"/>
        <end position="1258"/>
    </location>
</feature>
<evidence type="ECO:0000313" key="9">
    <source>
        <dbReference type="Proteomes" id="UP001309876"/>
    </source>
</evidence>
<dbReference type="PANTHER" id="PTHR45700">
    <property type="entry name" value="UBIQUITIN-PROTEIN LIGASE E3C"/>
    <property type="match status" value="1"/>
</dbReference>
<dbReference type="Gene3D" id="3.30.2160.10">
    <property type="entry name" value="Hect, E3 ligase catalytic domain"/>
    <property type="match status" value="1"/>
</dbReference>
<dbReference type="InterPro" id="IPR032353">
    <property type="entry name" value="AZUL"/>
</dbReference>
<dbReference type="EC" id="2.3.2.26" evidence="2"/>
<feature type="region of interest" description="Disordered" evidence="6">
    <location>
        <begin position="1049"/>
        <end position="1086"/>
    </location>
</feature>
<evidence type="ECO:0000313" key="8">
    <source>
        <dbReference type="EMBL" id="KAK5083929.1"/>
    </source>
</evidence>
<dbReference type="GO" id="GO:0061630">
    <property type="term" value="F:ubiquitin protein ligase activity"/>
    <property type="evidence" value="ECO:0007669"/>
    <property type="project" value="UniProtKB-EC"/>
</dbReference>
<keyword evidence="4 5" id="KW-0833">Ubl conjugation pathway</keyword>
<accession>A0AAN7YF12</accession>
<comment type="catalytic activity">
    <reaction evidence="1">
        <text>S-ubiquitinyl-[E2 ubiquitin-conjugating enzyme]-L-cysteine + [acceptor protein]-L-lysine = [E2 ubiquitin-conjugating enzyme]-L-cysteine + N(6)-ubiquitinyl-[acceptor protein]-L-lysine.</text>
        <dbReference type="EC" id="2.3.2.26"/>
    </reaction>
</comment>
<dbReference type="SMART" id="SM00119">
    <property type="entry name" value="HECTc"/>
    <property type="match status" value="1"/>
</dbReference>
<keyword evidence="3" id="KW-0808">Transferase</keyword>
<evidence type="ECO:0000256" key="2">
    <source>
        <dbReference type="ARBA" id="ARBA00012485"/>
    </source>
</evidence>
<dbReference type="InterPro" id="IPR035983">
    <property type="entry name" value="Hect_E3_ubiquitin_ligase"/>
</dbReference>
<evidence type="ECO:0000256" key="1">
    <source>
        <dbReference type="ARBA" id="ARBA00000885"/>
    </source>
</evidence>
<dbReference type="Proteomes" id="UP001309876">
    <property type="component" value="Unassembled WGS sequence"/>
</dbReference>
<dbReference type="Gene3D" id="3.30.2410.10">
    <property type="entry name" value="Hect, E3 ligase catalytic domain"/>
    <property type="match status" value="1"/>
</dbReference>
<feature type="compositionally biased region" description="Polar residues" evidence="6">
    <location>
        <begin position="168"/>
        <end position="178"/>
    </location>
</feature>
<gene>
    <name evidence="8" type="ORF">LTR05_006436</name>
</gene>
<feature type="region of interest" description="Disordered" evidence="6">
    <location>
        <begin position="115"/>
        <end position="136"/>
    </location>
</feature>
<evidence type="ECO:0000256" key="4">
    <source>
        <dbReference type="ARBA" id="ARBA00022786"/>
    </source>
</evidence>
<dbReference type="SUPFAM" id="SSF56204">
    <property type="entry name" value="Hect, E3 ligase catalytic domain"/>
    <property type="match status" value="1"/>
</dbReference>
<sequence length="1258" mass="142369">MRSHVPGIPDSTDKDSFDPARDVPDYLQRYLIVTDKPPEIYQFVSQTREHKLRLLTRRFFNQIQYGCQNPYCDAPSCLSYRKRIANAPLRPHSDVTARTLAVRCVEQYASRGRDLDRTPRRVRTKTKSRSCDFSSSDGLCQNDPIVPWYADAQEHLTKRVAAALRRQPASTQHAASRQSKSRRNDSPTSSPNQAGEESNKNGIPVRVSRRSIPFDAVIEESLRNTAEAAFEQDHPLPSVDAIRSASSQIPDLDNAFYYSSKREARGKDIINDQHDQSNVERSLRTAVQVHFQGIQSGKLSLNDLEDFTRIQLDLKEDYHHDPSWKFASKKILQDEYERLLSKHNQSPRPASPFRCNSTSNINDASTPIETSSTEDDHIYATTDSVAVDDVAATHVESTPVPLRARRAVVDPASLPQFLLMSSRLDTITTAITENPASKTSSIYKIDRHGSTVSSLSRAYTFELLPATALGWLKTCIGLDNHHDSKRKVAVDAFIDQCLFYVFTDPHRLMLSAATWNQYRQHVPLRSDKRGLPQDPAWHDQNGPLVFPKCTSISAVTRDIVGLSRTREQTASRLLSHLHQLLRCTYPLPSWLMESTTRHSHSFLENHQLAYILALCVAIAANLVEEFADQARSFDHVDCTFGMVPDATIPVLPFLDTPLSRIMTSLADVVSHRAALDIAQTARKVRSNENSRGHSKSTVANEIISILQQAQASHDSTDLSIHYAGRLVKFMLAVMLYRWDRNPVVRRTGPVSGALTLLSGLYHSRAALSLDNDSFEMAFISDGLDDVQTPSQWLEFRPDSSNLHILQFPFLLPPADLVKYFRSINLKLMKQSHENALLVYASGKAQLLLSPWRVNNVTEVLDETRAHMARYFVMTVSRERMLEDAIGQIWRRERQELTRPLKVRVGIDEGELGLDHGGVQQEFFRLIFAEAFHPQYGMFETDPTTHMTWFKPGSLEPLYKFEALGILMSLAVYNGVTIPMTMPLALYRKILGLKVKKVEHIEDGWPDLARSFRQMLDWTEGDVGEVMCRTYEFSYESFGRYVTIDMTKTQHSTTSGLPGPSADKTDPKKDNTNDISGLPNPDEAPLVTNANRKDYVKDYILHLTDKSISPQLTAFLKGLHTLLLPKALSLFPPHTLKLLFEGHPTSQPLRIADWQAATIYEDYTPSDPIIIWFWELLRNEFTQDQLRKLLEFVTASNRIPVGGWSGVRFIIQRNAAGNEWLPGSSTCYGRLFLPEYSSKEILREKLMKAIETSLGFGMV</sequence>
<feature type="compositionally biased region" description="Basic and acidic residues" evidence="6">
    <location>
        <begin position="11"/>
        <end position="20"/>
    </location>
</feature>
<feature type="compositionally biased region" description="Polar residues" evidence="6">
    <location>
        <begin position="186"/>
        <end position="196"/>
    </location>
</feature>
<organism evidence="8 9">
    <name type="scientific">Lithohypha guttulata</name>
    <dbReference type="NCBI Taxonomy" id="1690604"/>
    <lineage>
        <taxon>Eukaryota</taxon>
        <taxon>Fungi</taxon>
        <taxon>Dikarya</taxon>
        <taxon>Ascomycota</taxon>
        <taxon>Pezizomycotina</taxon>
        <taxon>Eurotiomycetes</taxon>
        <taxon>Chaetothyriomycetidae</taxon>
        <taxon>Chaetothyriales</taxon>
        <taxon>Trichomeriaceae</taxon>
        <taxon>Lithohypha</taxon>
    </lineage>
</organism>
<feature type="region of interest" description="Disordered" evidence="6">
    <location>
        <begin position="342"/>
        <end position="374"/>
    </location>
</feature>
<proteinExistence type="predicted"/>
<comment type="caution">
    <text evidence="8">The sequence shown here is derived from an EMBL/GenBank/DDBJ whole genome shotgun (WGS) entry which is preliminary data.</text>
</comment>
<dbReference type="AlphaFoldDB" id="A0AAN7YF12"/>
<evidence type="ECO:0000256" key="3">
    <source>
        <dbReference type="ARBA" id="ARBA00022679"/>
    </source>
</evidence>
<feature type="active site" description="Glycyl thioester intermediate" evidence="5">
    <location>
        <position position="1226"/>
    </location>
</feature>
<feature type="region of interest" description="Disordered" evidence="6">
    <location>
        <begin position="163"/>
        <end position="206"/>
    </location>
</feature>
<dbReference type="Gene3D" id="3.90.1750.10">
    <property type="entry name" value="Hect, E3 ligase catalytic domains"/>
    <property type="match status" value="1"/>
</dbReference>
<reference evidence="8 9" key="1">
    <citation type="submission" date="2023-08" db="EMBL/GenBank/DDBJ databases">
        <title>Black Yeasts Isolated from many extreme environments.</title>
        <authorList>
            <person name="Coleine C."/>
            <person name="Stajich J.E."/>
            <person name="Selbmann L."/>
        </authorList>
    </citation>
    <scope>NUCLEOTIDE SEQUENCE [LARGE SCALE GENOMIC DNA]</scope>
    <source>
        <strain evidence="8 9">CCFEE 5910</strain>
    </source>
</reference>
<name>A0AAN7YF12_9EURO</name>